<feature type="non-terminal residue" evidence="2">
    <location>
        <position position="1"/>
    </location>
</feature>
<protein>
    <submittedName>
        <fullName evidence="2">Uncharacterized protein</fullName>
    </submittedName>
</protein>
<dbReference type="Proteomes" id="UP001152797">
    <property type="component" value="Unassembled WGS sequence"/>
</dbReference>
<dbReference type="EMBL" id="CAMXCT030004735">
    <property type="protein sequence ID" value="CAL4797489.1"/>
    <property type="molecule type" value="Genomic_DNA"/>
</dbReference>
<reference evidence="3 4" key="2">
    <citation type="submission" date="2024-05" db="EMBL/GenBank/DDBJ databases">
        <authorList>
            <person name="Chen Y."/>
            <person name="Shah S."/>
            <person name="Dougan E. K."/>
            <person name="Thang M."/>
            <person name="Chan C."/>
        </authorList>
    </citation>
    <scope>NUCLEOTIDE SEQUENCE [LARGE SCALE GENOMIC DNA]</scope>
</reference>
<evidence type="ECO:0000256" key="1">
    <source>
        <dbReference type="SAM" id="MobiDB-lite"/>
    </source>
</evidence>
<evidence type="ECO:0000313" key="2">
    <source>
        <dbReference type="EMBL" id="CAI4010177.1"/>
    </source>
</evidence>
<organism evidence="2">
    <name type="scientific">Cladocopium goreaui</name>
    <dbReference type="NCBI Taxonomy" id="2562237"/>
    <lineage>
        <taxon>Eukaryota</taxon>
        <taxon>Sar</taxon>
        <taxon>Alveolata</taxon>
        <taxon>Dinophyceae</taxon>
        <taxon>Suessiales</taxon>
        <taxon>Symbiodiniaceae</taxon>
        <taxon>Cladocopium</taxon>
    </lineage>
</organism>
<accession>A0A9P1DHR6</accession>
<dbReference type="AlphaFoldDB" id="A0A9P1DHR6"/>
<proteinExistence type="predicted"/>
<dbReference type="EMBL" id="CAMXCT020004735">
    <property type="protein sequence ID" value="CAL1163552.1"/>
    <property type="molecule type" value="Genomic_DNA"/>
</dbReference>
<dbReference type="EMBL" id="CAMXCT010004735">
    <property type="protein sequence ID" value="CAI4010177.1"/>
    <property type="molecule type" value="Genomic_DNA"/>
</dbReference>
<evidence type="ECO:0000313" key="3">
    <source>
        <dbReference type="EMBL" id="CAL4797489.1"/>
    </source>
</evidence>
<reference evidence="2" key="1">
    <citation type="submission" date="2022-10" db="EMBL/GenBank/DDBJ databases">
        <authorList>
            <person name="Chen Y."/>
            <person name="Dougan E. K."/>
            <person name="Chan C."/>
            <person name="Rhodes N."/>
            <person name="Thang M."/>
        </authorList>
    </citation>
    <scope>NUCLEOTIDE SEQUENCE</scope>
</reference>
<evidence type="ECO:0000313" key="4">
    <source>
        <dbReference type="Proteomes" id="UP001152797"/>
    </source>
</evidence>
<feature type="compositionally biased region" description="Low complexity" evidence="1">
    <location>
        <begin position="109"/>
        <end position="122"/>
    </location>
</feature>
<feature type="region of interest" description="Disordered" evidence="1">
    <location>
        <begin position="101"/>
        <end position="127"/>
    </location>
</feature>
<feature type="non-terminal residue" evidence="2">
    <location>
        <position position="356"/>
    </location>
</feature>
<sequence length="356" mass="39910">RQSVRLRCRDRGQSKHVRKIQFFGSSSSGISDWLWELVDFGRAGKRGLQQKCEFIQVGLREGFLSNQYPFVVDESYLNNHKSAKVRTSTLVRYEDENFSSEQVSRSRGAPKAKVAPSSSSSRVVRENLETENPYVNSSAASASRPAGEFSFEGVTFTVFEAAGVSGGSSSSSGAVAVPEPKAAPLRRELQLTYRPCYPSQHCYRPFTDRVERIEQVDLVGIRDKSIVKVLFLDWHQVVDRGRDGKTDTLGKVLEEVQNYSPAVSVIHVKLPRKPSFGGRAPAVSFFAESEQLIEDWLLRMPFQSEALSHLAPLQGCGKGLPYLVEEGMQVCKDFFSEGPVLKPQKAIMRRYMMDQR</sequence>
<comment type="caution">
    <text evidence="2">The sequence shown here is derived from an EMBL/GenBank/DDBJ whole genome shotgun (WGS) entry which is preliminary data.</text>
</comment>
<keyword evidence="4" id="KW-1185">Reference proteome</keyword>
<gene>
    <name evidence="2" type="ORF">C1SCF055_LOCUS35471</name>
</gene>
<name>A0A9P1DHR6_9DINO</name>